<dbReference type="CDD" id="cd04301">
    <property type="entry name" value="NAT_SF"/>
    <property type="match status" value="1"/>
</dbReference>
<dbReference type="RefSeq" id="WP_065271739.1">
    <property type="nucleotide sequence ID" value="NZ_CP015124.1"/>
</dbReference>
<dbReference type="Gene3D" id="3.40.630.30">
    <property type="match status" value="1"/>
</dbReference>
<organism evidence="4 6">
    <name type="scientific">Phaeobacter gallaeciensis</name>
    <dbReference type="NCBI Taxonomy" id="60890"/>
    <lineage>
        <taxon>Bacteria</taxon>
        <taxon>Pseudomonadati</taxon>
        <taxon>Pseudomonadota</taxon>
        <taxon>Alphaproteobacteria</taxon>
        <taxon>Rhodobacterales</taxon>
        <taxon>Roseobacteraceae</taxon>
        <taxon>Phaeobacter</taxon>
    </lineage>
</organism>
<dbReference type="Proteomes" id="UP001218364">
    <property type="component" value="Unassembled WGS sequence"/>
</dbReference>
<dbReference type="PROSITE" id="PS51186">
    <property type="entry name" value="GNAT"/>
    <property type="match status" value="1"/>
</dbReference>
<dbReference type="AlphaFoldDB" id="A0A1B0ZRN9"/>
<dbReference type="InterPro" id="IPR000182">
    <property type="entry name" value="GNAT_dom"/>
</dbReference>
<evidence type="ECO:0000313" key="6">
    <source>
        <dbReference type="Proteomes" id="UP000092565"/>
    </source>
</evidence>
<evidence type="ECO:0000259" key="3">
    <source>
        <dbReference type="PROSITE" id="PS51186"/>
    </source>
</evidence>
<name>A0A1B0ZRN9_9RHOB</name>
<dbReference type="EC" id="2.3.1.-" evidence="5"/>
<dbReference type="PATRIC" id="fig|60890.4.peg.1865"/>
<feature type="domain" description="N-acetyltransferase" evidence="3">
    <location>
        <begin position="3"/>
        <end position="162"/>
    </location>
</feature>
<dbReference type="Pfam" id="PF00583">
    <property type="entry name" value="Acetyltransf_1"/>
    <property type="match status" value="1"/>
</dbReference>
<dbReference type="EMBL" id="CP015124">
    <property type="protein sequence ID" value="ANP36820.1"/>
    <property type="molecule type" value="Genomic_DNA"/>
</dbReference>
<keyword evidence="1 4" id="KW-0808">Transferase</keyword>
<protein>
    <submittedName>
        <fullName evidence="4 5">Acetyltransferase</fullName>
        <ecNumber evidence="5">2.3.1.-</ecNumber>
    </submittedName>
</protein>
<gene>
    <name evidence="4" type="ORF">JL2886_01919</name>
    <name evidence="5" type="ORF">PXK24_20625</name>
</gene>
<reference evidence="5 7" key="2">
    <citation type="submission" date="2023-02" db="EMBL/GenBank/DDBJ databases">
        <title>Population genomics of bacteria associated with diatom.</title>
        <authorList>
            <person name="Xie J."/>
            <person name="Wang H."/>
        </authorList>
    </citation>
    <scope>NUCLEOTIDE SEQUENCE [LARGE SCALE GENOMIC DNA]</scope>
    <source>
        <strain evidence="5 7">PT47_8</strain>
    </source>
</reference>
<keyword evidence="2 5" id="KW-0012">Acyltransferase</keyword>
<sequence length="163" mass="17544">MEIRFRPAGAQDVPALHWALTQLSQDLGDRHVAGEADLMRAGFGTDPAFGALLAEAGPPVAARTVGASLFSPVFSTVRGAAGVYVADLWVAADVRGQRLGQRLLAAVLQEAQSRWDARFLKLNVYDDSPDARRFYDRLGFKPAVSQTEMILDEAGCAALRGET</sequence>
<dbReference type="Proteomes" id="UP000092565">
    <property type="component" value="Chromosome"/>
</dbReference>
<dbReference type="InterPro" id="IPR051016">
    <property type="entry name" value="Diverse_Substrate_AcTransf"/>
</dbReference>
<proteinExistence type="predicted"/>
<accession>A0A1B0ZRN9</accession>
<reference evidence="4 6" key="1">
    <citation type="submission" date="2016-04" db="EMBL/GenBank/DDBJ databases">
        <authorList>
            <person name="Evans L.H."/>
            <person name="Alamgir A."/>
            <person name="Owens N."/>
            <person name="Weber N.D."/>
            <person name="Virtaneva K."/>
            <person name="Barbian K."/>
            <person name="Babar A."/>
            <person name="Rosenke K."/>
        </authorList>
    </citation>
    <scope>NUCLEOTIDE SEQUENCE [LARGE SCALE GENOMIC DNA]</scope>
    <source>
        <strain evidence="4 6">JL2886</strain>
    </source>
</reference>
<evidence type="ECO:0000256" key="1">
    <source>
        <dbReference type="ARBA" id="ARBA00022679"/>
    </source>
</evidence>
<dbReference type="PANTHER" id="PTHR10545">
    <property type="entry name" value="DIAMINE N-ACETYLTRANSFERASE"/>
    <property type="match status" value="1"/>
</dbReference>
<dbReference type="InterPro" id="IPR016181">
    <property type="entry name" value="Acyl_CoA_acyltransferase"/>
</dbReference>
<evidence type="ECO:0000313" key="5">
    <source>
        <dbReference type="EMBL" id="MDE4168098.1"/>
    </source>
</evidence>
<dbReference type="GO" id="GO:0008080">
    <property type="term" value="F:N-acetyltransferase activity"/>
    <property type="evidence" value="ECO:0007669"/>
    <property type="project" value="TreeGrafter"/>
</dbReference>
<dbReference type="OrthoDB" id="9805924at2"/>
<dbReference type="EMBL" id="JARCJK010000019">
    <property type="protein sequence ID" value="MDE4168098.1"/>
    <property type="molecule type" value="Genomic_DNA"/>
</dbReference>
<dbReference type="PANTHER" id="PTHR10545:SF29">
    <property type="entry name" value="GH14572P-RELATED"/>
    <property type="match status" value="1"/>
</dbReference>
<dbReference type="SUPFAM" id="SSF55729">
    <property type="entry name" value="Acyl-CoA N-acyltransferases (Nat)"/>
    <property type="match status" value="1"/>
</dbReference>
<evidence type="ECO:0000313" key="7">
    <source>
        <dbReference type="Proteomes" id="UP001218364"/>
    </source>
</evidence>
<evidence type="ECO:0000256" key="2">
    <source>
        <dbReference type="ARBA" id="ARBA00023315"/>
    </source>
</evidence>
<keyword evidence="6" id="KW-1185">Reference proteome</keyword>
<evidence type="ECO:0000313" key="4">
    <source>
        <dbReference type="EMBL" id="ANP36820.1"/>
    </source>
</evidence>